<feature type="compositionally biased region" description="Low complexity" evidence="4">
    <location>
        <begin position="1"/>
        <end position="11"/>
    </location>
</feature>
<feature type="region of interest" description="Disordered" evidence="4">
    <location>
        <begin position="1"/>
        <end position="25"/>
    </location>
</feature>
<evidence type="ECO:0000256" key="2">
    <source>
        <dbReference type="ARBA" id="ARBA00023002"/>
    </source>
</evidence>
<dbReference type="PRINTS" id="PR00469">
    <property type="entry name" value="PNDRDTASEII"/>
</dbReference>
<organism evidence="6 7">
    <name type="scientific">Allostreptomyces psammosilenae</name>
    <dbReference type="NCBI Taxonomy" id="1892865"/>
    <lineage>
        <taxon>Bacteria</taxon>
        <taxon>Bacillati</taxon>
        <taxon>Actinomycetota</taxon>
        <taxon>Actinomycetes</taxon>
        <taxon>Kitasatosporales</taxon>
        <taxon>Streptomycetaceae</taxon>
        <taxon>Allostreptomyces</taxon>
    </lineage>
</organism>
<evidence type="ECO:0000256" key="3">
    <source>
        <dbReference type="ARBA" id="ARBA00048132"/>
    </source>
</evidence>
<protein>
    <submittedName>
        <fullName evidence="6">Thioredoxin reductase</fullName>
    </submittedName>
</protein>
<dbReference type="GO" id="GO:0004791">
    <property type="term" value="F:thioredoxin-disulfide reductase (NADPH) activity"/>
    <property type="evidence" value="ECO:0007669"/>
    <property type="project" value="UniProtKB-EC"/>
</dbReference>
<dbReference type="InterPro" id="IPR050097">
    <property type="entry name" value="Ferredoxin-NADP_redctase_2"/>
</dbReference>
<proteinExistence type="predicted"/>
<dbReference type="SUPFAM" id="SSF51905">
    <property type="entry name" value="FAD/NAD(P)-binding domain"/>
    <property type="match status" value="1"/>
</dbReference>
<dbReference type="RefSeq" id="WP_179816568.1">
    <property type="nucleotide sequence ID" value="NZ_JACBZD010000002.1"/>
</dbReference>
<dbReference type="AlphaFoldDB" id="A0A852ZZ17"/>
<evidence type="ECO:0000259" key="5">
    <source>
        <dbReference type="Pfam" id="PF07992"/>
    </source>
</evidence>
<dbReference type="EMBL" id="JACBZD010000002">
    <property type="protein sequence ID" value="NYI07586.1"/>
    <property type="molecule type" value="Genomic_DNA"/>
</dbReference>
<dbReference type="PANTHER" id="PTHR48105">
    <property type="entry name" value="THIOREDOXIN REDUCTASE 1-RELATED-RELATED"/>
    <property type="match status" value="1"/>
</dbReference>
<reference evidence="6 7" key="1">
    <citation type="submission" date="2020-07" db="EMBL/GenBank/DDBJ databases">
        <title>Sequencing the genomes of 1000 actinobacteria strains.</title>
        <authorList>
            <person name="Klenk H.-P."/>
        </authorList>
    </citation>
    <scope>NUCLEOTIDE SEQUENCE [LARGE SCALE GENOMIC DNA]</scope>
    <source>
        <strain evidence="6 7">DSM 42178</strain>
    </source>
</reference>
<comment type="caution">
    <text evidence="6">The sequence shown here is derived from an EMBL/GenBank/DDBJ whole genome shotgun (WGS) entry which is preliminary data.</text>
</comment>
<evidence type="ECO:0000313" key="7">
    <source>
        <dbReference type="Proteomes" id="UP000567795"/>
    </source>
</evidence>
<dbReference type="InterPro" id="IPR023753">
    <property type="entry name" value="FAD/NAD-binding_dom"/>
</dbReference>
<accession>A0A852ZZ17</accession>
<keyword evidence="7" id="KW-1185">Reference proteome</keyword>
<evidence type="ECO:0000313" key="6">
    <source>
        <dbReference type="EMBL" id="NYI07586.1"/>
    </source>
</evidence>
<dbReference type="Pfam" id="PF07992">
    <property type="entry name" value="Pyr_redox_2"/>
    <property type="match status" value="1"/>
</dbReference>
<gene>
    <name evidence="6" type="ORF">FHU37_004615</name>
</gene>
<keyword evidence="2" id="KW-0560">Oxidoreductase</keyword>
<dbReference type="InterPro" id="IPR036188">
    <property type="entry name" value="FAD/NAD-bd_sf"/>
</dbReference>
<sequence>MTTARTAARTARPGERARTARPGGQARSGRYDVVVVGGGAAGLSAGLTLARARRSVLVIDSGEPRNAPAEGVHNYLGLDGVPPAELVAVGRAEVSGYGGEVVAGRVVSVERPEGGDFRVVLEDGSAVAARRLLVTTGLVDELPDVPGLAELWGRDVLHCPYCHGWEVRDQPIGVLATGPLAVHQALLWRQWSERVTLFLHDTVEPDDEQYERLAARGIAVVDGRVAGLETTSAGDAAGRLSGVRLAGGRVVPCRALVVATRGTARAGLLAGLGVETTERVMDGWVVGDHVVADPAGATSVPGVWVAGNAADLTAQVVVAAAGGLRAAGAINADLLAEDERLALAARRAPVAAGPSHGPSHGFSPEVEAEVCERVAGERRHGI</sequence>
<dbReference type="Proteomes" id="UP000567795">
    <property type="component" value="Unassembled WGS sequence"/>
</dbReference>
<keyword evidence="1" id="KW-0285">Flavoprotein</keyword>
<evidence type="ECO:0000256" key="4">
    <source>
        <dbReference type="SAM" id="MobiDB-lite"/>
    </source>
</evidence>
<feature type="domain" description="FAD/NAD(P)-binding" evidence="5">
    <location>
        <begin position="31"/>
        <end position="322"/>
    </location>
</feature>
<dbReference type="Gene3D" id="3.50.50.60">
    <property type="entry name" value="FAD/NAD(P)-binding domain"/>
    <property type="match status" value="2"/>
</dbReference>
<name>A0A852ZZ17_9ACTN</name>
<dbReference type="PRINTS" id="PR00368">
    <property type="entry name" value="FADPNR"/>
</dbReference>
<evidence type="ECO:0000256" key="1">
    <source>
        <dbReference type="ARBA" id="ARBA00022630"/>
    </source>
</evidence>
<comment type="catalytic activity">
    <reaction evidence="3">
        <text>[thioredoxin]-dithiol + NADP(+) = [thioredoxin]-disulfide + NADPH + H(+)</text>
        <dbReference type="Rhea" id="RHEA:20345"/>
        <dbReference type="Rhea" id="RHEA-COMP:10698"/>
        <dbReference type="Rhea" id="RHEA-COMP:10700"/>
        <dbReference type="ChEBI" id="CHEBI:15378"/>
        <dbReference type="ChEBI" id="CHEBI:29950"/>
        <dbReference type="ChEBI" id="CHEBI:50058"/>
        <dbReference type="ChEBI" id="CHEBI:57783"/>
        <dbReference type="ChEBI" id="CHEBI:58349"/>
        <dbReference type="EC" id="1.8.1.9"/>
    </reaction>
</comment>